<dbReference type="AlphaFoldDB" id="A0A3F2ZEB4"/>
<keyword evidence="4 10" id="KW-0812">Transmembrane</keyword>
<dbReference type="EMBL" id="AJVK01013505">
    <property type="status" value="NOT_ANNOTATED_CDS"/>
    <property type="molecule type" value="Genomic_DNA"/>
</dbReference>
<reference evidence="11" key="1">
    <citation type="submission" date="2022-08" db="UniProtKB">
        <authorList>
            <consortium name="EnsemblMetazoa"/>
        </authorList>
    </citation>
    <scope>IDENTIFICATION</scope>
    <source>
        <strain evidence="11">Israel</strain>
    </source>
</reference>
<feature type="transmembrane region" description="Helical" evidence="10">
    <location>
        <begin position="254"/>
        <end position="276"/>
    </location>
</feature>
<keyword evidence="6 10" id="KW-1133">Transmembrane helix</keyword>
<comment type="subcellular location">
    <subcellularLocation>
        <location evidence="1 10">Cell membrane</location>
        <topology evidence="1 10">Multi-pass membrane protein</topology>
    </subcellularLocation>
</comment>
<accession>A0A3F2ZEB4</accession>
<evidence type="ECO:0000313" key="11">
    <source>
        <dbReference type="EnsemblMetazoa" id="PPAI013175-PA"/>
    </source>
</evidence>
<evidence type="ECO:0000256" key="2">
    <source>
        <dbReference type="ARBA" id="ARBA00022475"/>
    </source>
</evidence>
<dbReference type="Proteomes" id="UP000092462">
    <property type="component" value="Unassembled WGS sequence"/>
</dbReference>
<feature type="transmembrane region" description="Helical" evidence="10">
    <location>
        <begin position="66"/>
        <end position="85"/>
    </location>
</feature>
<feature type="transmembrane region" description="Helical" evidence="10">
    <location>
        <begin position="351"/>
        <end position="371"/>
    </location>
</feature>
<dbReference type="GO" id="GO:0005549">
    <property type="term" value="F:odorant binding"/>
    <property type="evidence" value="ECO:0007669"/>
    <property type="project" value="InterPro"/>
</dbReference>
<dbReference type="GO" id="GO:0004984">
    <property type="term" value="F:olfactory receptor activity"/>
    <property type="evidence" value="ECO:0007669"/>
    <property type="project" value="InterPro"/>
</dbReference>
<keyword evidence="7 10" id="KW-0472">Membrane</keyword>
<evidence type="ECO:0000256" key="6">
    <source>
        <dbReference type="ARBA" id="ARBA00022989"/>
    </source>
</evidence>
<dbReference type="VEuPathDB" id="VectorBase:PPAPM1_010465"/>
<evidence type="ECO:0000256" key="8">
    <source>
        <dbReference type="ARBA" id="ARBA00023170"/>
    </source>
</evidence>
<keyword evidence="5 10" id="KW-0552">Olfaction</keyword>
<evidence type="ECO:0000313" key="12">
    <source>
        <dbReference type="Proteomes" id="UP000092462"/>
    </source>
</evidence>
<evidence type="ECO:0000256" key="9">
    <source>
        <dbReference type="ARBA" id="ARBA00023224"/>
    </source>
</evidence>
<evidence type="ECO:0000256" key="3">
    <source>
        <dbReference type="ARBA" id="ARBA00022606"/>
    </source>
</evidence>
<dbReference type="PANTHER" id="PTHR21137">
    <property type="entry name" value="ODORANT RECEPTOR"/>
    <property type="match status" value="1"/>
</dbReference>
<evidence type="ECO:0000256" key="4">
    <source>
        <dbReference type="ARBA" id="ARBA00022692"/>
    </source>
</evidence>
<sequence>MDKIAKNFAHLMMLSFSVATIHITVNFRWWKNVLILFFLIGNITSIVCASVILIEHIGSESKSLSIFFAVIIICVASQILLKQVYSNIHQDKLRNLLEWVQDLETREFDPLFNLRAKECIHTARKYSVLCYTIYNANFILAASSYTILILLSDMTGRYWMKVPFSSEDYEHYVALTLSAHVYSFASIGITYPLTDSPFLITGLHVVGFLDALKRIIRLLRDPDYSHSHSTILKNVLILHLEIIQKLSDFNSMMYIISFTQFLSSMILLAFMISLLLVSSQEYLMYFCALLAIVQLFLLCIFGEMFMIKTENITEELYQTNWYDLQNSDQKNLLFILKMSQRNYSIKAGGMYSINMYAFIQILKMAFTYAALMHNFV</sequence>
<keyword evidence="2" id="KW-1003">Cell membrane</keyword>
<dbReference type="InterPro" id="IPR004117">
    <property type="entry name" value="7tm6_olfct_rcpt"/>
</dbReference>
<keyword evidence="12" id="KW-1185">Reference proteome</keyword>
<keyword evidence="3 10" id="KW-0716">Sensory transduction</keyword>
<dbReference type="GO" id="GO:0005886">
    <property type="term" value="C:plasma membrane"/>
    <property type="evidence" value="ECO:0007669"/>
    <property type="project" value="UniProtKB-SubCell"/>
</dbReference>
<feature type="transmembrane region" description="Helical" evidence="10">
    <location>
        <begin position="197"/>
        <end position="216"/>
    </location>
</feature>
<keyword evidence="9 10" id="KW-0807">Transducer</keyword>
<dbReference type="EnsemblMetazoa" id="PPAI013175-RA">
    <property type="protein sequence ID" value="PPAI013175-PA"/>
    <property type="gene ID" value="PPAI013175"/>
</dbReference>
<evidence type="ECO:0000256" key="1">
    <source>
        <dbReference type="ARBA" id="ARBA00004651"/>
    </source>
</evidence>
<evidence type="ECO:0000256" key="5">
    <source>
        <dbReference type="ARBA" id="ARBA00022725"/>
    </source>
</evidence>
<evidence type="ECO:0000256" key="10">
    <source>
        <dbReference type="RuleBase" id="RU351113"/>
    </source>
</evidence>
<protein>
    <recommendedName>
        <fullName evidence="10">Odorant receptor</fullName>
    </recommendedName>
</protein>
<name>A0A3F2ZEB4_PHLPP</name>
<dbReference type="VEuPathDB" id="VectorBase:PPAI013175"/>
<dbReference type="GO" id="GO:0007165">
    <property type="term" value="P:signal transduction"/>
    <property type="evidence" value="ECO:0007669"/>
    <property type="project" value="UniProtKB-KW"/>
</dbReference>
<feature type="transmembrane region" description="Helical" evidence="10">
    <location>
        <begin position="282"/>
        <end position="301"/>
    </location>
</feature>
<keyword evidence="8 10" id="KW-0675">Receptor</keyword>
<evidence type="ECO:0000256" key="7">
    <source>
        <dbReference type="ARBA" id="ARBA00023136"/>
    </source>
</evidence>
<comment type="similarity">
    <text evidence="10">Belongs to the insect chemoreceptor superfamily. Heteromeric odorant receptor channel (TC 1.A.69) family.</text>
</comment>
<organism evidence="11 12">
    <name type="scientific">Phlebotomus papatasi</name>
    <name type="common">Sandfly</name>
    <dbReference type="NCBI Taxonomy" id="29031"/>
    <lineage>
        <taxon>Eukaryota</taxon>
        <taxon>Metazoa</taxon>
        <taxon>Ecdysozoa</taxon>
        <taxon>Arthropoda</taxon>
        <taxon>Hexapoda</taxon>
        <taxon>Insecta</taxon>
        <taxon>Pterygota</taxon>
        <taxon>Neoptera</taxon>
        <taxon>Endopterygota</taxon>
        <taxon>Diptera</taxon>
        <taxon>Nematocera</taxon>
        <taxon>Psychodoidea</taxon>
        <taxon>Psychodidae</taxon>
        <taxon>Phlebotomus</taxon>
        <taxon>Phlebotomus</taxon>
    </lineage>
</organism>
<dbReference type="PANTHER" id="PTHR21137:SF35">
    <property type="entry name" value="ODORANT RECEPTOR 19A-RELATED"/>
    <property type="match status" value="1"/>
</dbReference>
<feature type="transmembrane region" description="Helical" evidence="10">
    <location>
        <begin position="131"/>
        <end position="151"/>
    </location>
</feature>
<dbReference type="Pfam" id="PF02949">
    <property type="entry name" value="7tm_6"/>
    <property type="match status" value="1"/>
</dbReference>
<proteinExistence type="inferred from homology"/>
<feature type="transmembrane region" description="Helical" evidence="10">
    <location>
        <begin position="33"/>
        <end position="54"/>
    </location>
</feature>